<evidence type="ECO:0000313" key="1">
    <source>
        <dbReference type="EMBL" id="KNF71315.1"/>
    </source>
</evidence>
<evidence type="ECO:0000313" key="4">
    <source>
        <dbReference type="Proteomes" id="UP000050556"/>
    </source>
</evidence>
<name>A0A0G9G7U8_ECOLX</name>
<dbReference type="Proteomes" id="UP000050556">
    <property type="component" value="Unassembled WGS sequence"/>
</dbReference>
<dbReference type="EMBL" id="LGZN01000011">
    <property type="protein sequence ID" value="KNF71315.1"/>
    <property type="molecule type" value="Genomic_DNA"/>
</dbReference>
<dbReference type="PATRIC" id="fig|562.10477.peg.1729"/>
<reference evidence="2 4" key="1">
    <citation type="journal article" date="2015" name="Front. Microbiol.">
        <title>Genetic determinants of heat resistance in Escherichia coli.</title>
        <authorList>
            <person name="Mercer R.G."/>
            <person name="Zheng J."/>
            <person name="Garcia-Hernandez R."/>
            <person name="Ruan L."/>
            <person name="Ganzle M.G."/>
            <person name="McMullen L.M."/>
        </authorList>
    </citation>
    <scope>NUCLEOTIDE SEQUENCE [LARGE SCALE GENOMIC DNA]</scope>
    <source>
        <strain evidence="2 4">AW1.3</strain>
    </source>
</reference>
<comment type="caution">
    <text evidence="1">The sequence shown here is derived from an EMBL/GenBank/DDBJ whole genome shotgun (WGS) entry which is preliminary data.</text>
</comment>
<sequence>MFILPPCEEGTTIQIVRVWSGSPRVDRNISWGFIFPDLRVNLKPESFRHPPLSYPSSTK</sequence>
<protein>
    <submittedName>
        <fullName evidence="1">Uncharacterized protein</fullName>
    </submittedName>
</protein>
<gene>
    <name evidence="2" type="ORF">ACU57_25645</name>
    <name evidence="1" type="ORF">WR15_03535</name>
</gene>
<evidence type="ECO:0000313" key="2">
    <source>
        <dbReference type="EMBL" id="KPO04170.1"/>
    </source>
</evidence>
<accession>A0A0G9G7U8</accession>
<proteinExistence type="predicted"/>
<evidence type="ECO:0000313" key="3">
    <source>
        <dbReference type="Proteomes" id="UP000037564"/>
    </source>
</evidence>
<organism evidence="1 3">
    <name type="scientific">Escherichia coli</name>
    <dbReference type="NCBI Taxonomy" id="562"/>
    <lineage>
        <taxon>Bacteria</taxon>
        <taxon>Pseudomonadati</taxon>
        <taxon>Pseudomonadota</taxon>
        <taxon>Gammaproteobacteria</taxon>
        <taxon>Enterobacterales</taxon>
        <taxon>Enterobacteriaceae</taxon>
        <taxon>Escherichia</taxon>
    </lineage>
</organism>
<dbReference type="AlphaFoldDB" id="A0A0G9G7U8"/>
<reference evidence="1 3" key="2">
    <citation type="submission" date="2015-07" db="EMBL/GenBank/DDBJ databases">
        <title>Genome sequences of 64 non-O157:H7 Shiga toxin-producing Escherichia coli strains.</title>
        <authorList>
            <person name="Gonzalez-Escalona N."/>
            <person name="Toro M."/>
            <person name="Timme R."/>
            <person name="Payne J."/>
        </authorList>
    </citation>
    <scope>NUCLEOTIDE SEQUENCE [LARGE SCALE GENOMIC DNA]</scope>
    <source>
        <strain evidence="1 3">CFSAN026843</strain>
    </source>
</reference>
<dbReference type="EMBL" id="LDYI01000173">
    <property type="protein sequence ID" value="KPO04170.1"/>
    <property type="molecule type" value="Genomic_DNA"/>
</dbReference>
<dbReference type="Proteomes" id="UP000037564">
    <property type="component" value="Unassembled WGS sequence"/>
</dbReference>